<dbReference type="GO" id="GO:0016887">
    <property type="term" value="F:ATP hydrolysis activity"/>
    <property type="evidence" value="ECO:0007669"/>
    <property type="project" value="InterPro"/>
</dbReference>
<dbReference type="GO" id="GO:0005524">
    <property type="term" value="F:ATP binding"/>
    <property type="evidence" value="ECO:0007669"/>
    <property type="project" value="InterPro"/>
</dbReference>
<protein>
    <submittedName>
        <fullName evidence="2">Predicted ATPase</fullName>
    </submittedName>
</protein>
<dbReference type="RefSeq" id="WP_092615736.1">
    <property type="nucleotide sequence ID" value="NZ_FNCV01000002.1"/>
</dbReference>
<reference evidence="3" key="1">
    <citation type="submission" date="2016-10" db="EMBL/GenBank/DDBJ databases">
        <authorList>
            <person name="Varghese N."/>
            <person name="Submissions S."/>
        </authorList>
    </citation>
    <scope>NUCLEOTIDE SEQUENCE [LARGE SCALE GENOMIC DNA]</scope>
    <source>
        <strain evidence="3">930I</strain>
    </source>
</reference>
<feature type="domain" description="ATPase AAA-type core" evidence="1">
    <location>
        <begin position="35"/>
        <end position="343"/>
    </location>
</feature>
<dbReference type="EMBL" id="FNCV01000002">
    <property type="protein sequence ID" value="SDG70497.1"/>
    <property type="molecule type" value="Genomic_DNA"/>
</dbReference>
<dbReference type="InterPro" id="IPR014555">
    <property type="entry name" value="RecF-like"/>
</dbReference>
<gene>
    <name evidence="2" type="ORF">SAMN05421742_102173</name>
</gene>
<proteinExistence type="predicted"/>
<dbReference type="PANTHER" id="PTHR40396:SF1">
    <property type="entry name" value="ATPASE AAA-TYPE CORE DOMAIN-CONTAINING PROTEIN"/>
    <property type="match status" value="1"/>
</dbReference>
<dbReference type="OrthoDB" id="7596665at2"/>
<evidence type="ECO:0000313" key="2">
    <source>
        <dbReference type="EMBL" id="SDG70497.1"/>
    </source>
</evidence>
<dbReference type="Gene3D" id="3.40.50.300">
    <property type="entry name" value="P-loop containing nucleotide triphosphate hydrolases"/>
    <property type="match status" value="2"/>
</dbReference>
<organism evidence="2 3">
    <name type="scientific">Roseospirillum parvum</name>
    <dbReference type="NCBI Taxonomy" id="83401"/>
    <lineage>
        <taxon>Bacteria</taxon>
        <taxon>Pseudomonadati</taxon>
        <taxon>Pseudomonadota</taxon>
        <taxon>Alphaproteobacteria</taxon>
        <taxon>Rhodospirillales</taxon>
        <taxon>Rhodospirillaceae</taxon>
        <taxon>Roseospirillum</taxon>
    </lineage>
</organism>
<dbReference type="SUPFAM" id="SSF52540">
    <property type="entry name" value="P-loop containing nucleoside triphosphate hydrolases"/>
    <property type="match status" value="1"/>
</dbReference>
<dbReference type="InterPro" id="IPR027417">
    <property type="entry name" value="P-loop_NTPase"/>
</dbReference>
<dbReference type="PANTHER" id="PTHR40396">
    <property type="entry name" value="ATPASE-LIKE PROTEIN"/>
    <property type="match status" value="1"/>
</dbReference>
<dbReference type="PIRSF" id="PIRSF029347">
    <property type="entry name" value="RecF"/>
    <property type="match status" value="1"/>
</dbReference>
<dbReference type="STRING" id="83401.SAMN05421742_102173"/>
<dbReference type="Proteomes" id="UP000217076">
    <property type="component" value="Unassembled WGS sequence"/>
</dbReference>
<dbReference type="InterPro" id="IPR003959">
    <property type="entry name" value="ATPase_AAA_core"/>
</dbReference>
<sequence length="401" mass="44691">MPGSGGTRAVPRITYLRVRNYRALKDVELKNLTPLTVFVGPNGSGKSTVFDVFAFLSECFNDGLRRAWDRRGRFKELRSRGADGPIEIELKFKIPNVPLITYRLTLDERGGQPIVAKERLSWTRGRGGRPFDFLNYGSGDGFAIKADQPDPDAERENEALAAPDMLAVNTLGQFERHPRVKALREFITGWHLSYLSATDTRGTPEAGPHEHLSRSGDNLANVIQYLHERHPETLEAVLSRLTRRVPRLEKVTAQPLADGRLLLQIKDAPFREPVLARFASDGTLKLLSYLVLMNDPQPFPLIGIEEPENFLHPMLLYELAEECQTASAHSQLMVTTHSPQFVNALKPQQAWILWRGRDGYAKATRAAAVQGIPEMMEAGGQLGALWMEGYFGLGDPGRGGV</sequence>
<keyword evidence="3" id="KW-1185">Reference proteome</keyword>
<accession>A0A1G7WER8</accession>
<name>A0A1G7WER8_9PROT</name>
<dbReference type="Pfam" id="PF13304">
    <property type="entry name" value="AAA_21"/>
    <property type="match status" value="1"/>
</dbReference>
<dbReference type="AlphaFoldDB" id="A0A1G7WER8"/>
<evidence type="ECO:0000259" key="1">
    <source>
        <dbReference type="Pfam" id="PF13304"/>
    </source>
</evidence>
<evidence type="ECO:0000313" key="3">
    <source>
        <dbReference type="Proteomes" id="UP000217076"/>
    </source>
</evidence>